<dbReference type="FunFam" id="1.10.10.10:FF:000357">
    <property type="entry name" value="Caffeic acid 3-O-methyltransferase"/>
    <property type="match status" value="1"/>
</dbReference>
<dbReference type="AlphaFoldDB" id="A0AAP0ERK8"/>
<evidence type="ECO:0000256" key="2">
    <source>
        <dbReference type="ARBA" id="ARBA00022679"/>
    </source>
</evidence>
<dbReference type="InterPro" id="IPR016461">
    <property type="entry name" value="COMT-like"/>
</dbReference>
<evidence type="ECO:0000313" key="7">
    <source>
        <dbReference type="Proteomes" id="UP001420932"/>
    </source>
</evidence>
<sequence length="210" mass="23140">MTDRTGARAQRSRTRLGDPHGSVDDLLWGFSMHTMVVVVVVVAAAVLLNHFFPRRLLLQQIPIPIFGGISWLPFASQIPGGSEDASNSTIKLNVFEIMSKAPTTYLSASEIASQLPNNKNLDANVILDRLLRLLAGHSVLACITRENNINNGDDVERLYCLTPVCKYFIKNEDGASLTSSLLFANGKIAIDFWFALQFFKKETTSGLTLL</sequence>
<dbReference type="GO" id="GO:0032259">
    <property type="term" value="P:methylation"/>
    <property type="evidence" value="ECO:0007669"/>
    <property type="project" value="UniProtKB-KW"/>
</dbReference>
<feature type="transmembrane region" description="Helical" evidence="4">
    <location>
        <begin position="26"/>
        <end position="48"/>
    </location>
</feature>
<feature type="domain" description="O-methyltransferase dimerisation" evidence="5">
    <location>
        <begin position="88"/>
        <end position="170"/>
    </location>
</feature>
<reference evidence="6 7" key="1">
    <citation type="submission" date="2024-01" db="EMBL/GenBank/DDBJ databases">
        <title>Genome assemblies of Stephania.</title>
        <authorList>
            <person name="Yang L."/>
        </authorList>
    </citation>
    <scope>NUCLEOTIDE SEQUENCE [LARGE SCALE GENOMIC DNA]</scope>
    <source>
        <strain evidence="6">YNDBR</strain>
        <tissue evidence="6">Leaf</tissue>
    </source>
</reference>
<dbReference type="InterPro" id="IPR012967">
    <property type="entry name" value="COMT_dimerisation"/>
</dbReference>
<keyword evidence="4" id="KW-0472">Membrane</keyword>
<keyword evidence="7" id="KW-1185">Reference proteome</keyword>
<protein>
    <recommendedName>
        <fullName evidence="5">O-methyltransferase dimerisation domain-containing protein</fullName>
    </recommendedName>
</protein>
<dbReference type="GO" id="GO:0046983">
    <property type="term" value="F:protein dimerization activity"/>
    <property type="evidence" value="ECO:0007669"/>
    <property type="project" value="InterPro"/>
</dbReference>
<dbReference type="InterPro" id="IPR036390">
    <property type="entry name" value="WH_DNA-bd_sf"/>
</dbReference>
<dbReference type="Proteomes" id="UP001420932">
    <property type="component" value="Unassembled WGS sequence"/>
</dbReference>
<dbReference type="GO" id="GO:0008168">
    <property type="term" value="F:methyltransferase activity"/>
    <property type="evidence" value="ECO:0007669"/>
    <property type="project" value="UniProtKB-KW"/>
</dbReference>
<dbReference type="PANTHER" id="PTHR11746">
    <property type="entry name" value="O-METHYLTRANSFERASE"/>
    <property type="match status" value="1"/>
</dbReference>
<dbReference type="EMBL" id="JBBNAF010000011">
    <property type="protein sequence ID" value="KAK9098096.1"/>
    <property type="molecule type" value="Genomic_DNA"/>
</dbReference>
<name>A0AAP0ERK8_9MAGN</name>
<evidence type="ECO:0000256" key="3">
    <source>
        <dbReference type="ARBA" id="ARBA00022691"/>
    </source>
</evidence>
<accession>A0AAP0ERK8</accession>
<proteinExistence type="predicted"/>
<evidence type="ECO:0000256" key="1">
    <source>
        <dbReference type="ARBA" id="ARBA00022603"/>
    </source>
</evidence>
<keyword evidence="4" id="KW-0812">Transmembrane</keyword>
<evidence type="ECO:0000313" key="6">
    <source>
        <dbReference type="EMBL" id="KAK9098096.1"/>
    </source>
</evidence>
<keyword evidence="1" id="KW-0489">Methyltransferase</keyword>
<evidence type="ECO:0000259" key="5">
    <source>
        <dbReference type="Pfam" id="PF08100"/>
    </source>
</evidence>
<dbReference type="Gene3D" id="1.10.10.10">
    <property type="entry name" value="Winged helix-like DNA-binding domain superfamily/Winged helix DNA-binding domain"/>
    <property type="match status" value="1"/>
</dbReference>
<gene>
    <name evidence="6" type="ORF">Syun_025141</name>
</gene>
<keyword evidence="4" id="KW-1133">Transmembrane helix</keyword>
<keyword evidence="2" id="KW-0808">Transferase</keyword>
<dbReference type="SUPFAM" id="SSF46785">
    <property type="entry name" value="Winged helix' DNA-binding domain"/>
    <property type="match status" value="1"/>
</dbReference>
<keyword evidence="3" id="KW-0949">S-adenosyl-L-methionine</keyword>
<organism evidence="6 7">
    <name type="scientific">Stephania yunnanensis</name>
    <dbReference type="NCBI Taxonomy" id="152371"/>
    <lineage>
        <taxon>Eukaryota</taxon>
        <taxon>Viridiplantae</taxon>
        <taxon>Streptophyta</taxon>
        <taxon>Embryophyta</taxon>
        <taxon>Tracheophyta</taxon>
        <taxon>Spermatophyta</taxon>
        <taxon>Magnoliopsida</taxon>
        <taxon>Ranunculales</taxon>
        <taxon>Menispermaceae</taxon>
        <taxon>Menispermoideae</taxon>
        <taxon>Cissampelideae</taxon>
        <taxon>Stephania</taxon>
    </lineage>
</organism>
<dbReference type="InterPro" id="IPR036388">
    <property type="entry name" value="WH-like_DNA-bd_sf"/>
</dbReference>
<evidence type="ECO:0000256" key="4">
    <source>
        <dbReference type="SAM" id="Phobius"/>
    </source>
</evidence>
<dbReference type="Pfam" id="PF08100">
    <property type="entry name" value="Dimerisation"/>
    <property type="match status" value="1"/>
</dbReference>
<comment type="caution">
    <text evidence="6">The sequence shown here is derived from an EMBL/GenBank/DDBJ whole genome shotgun (WGS) entry which is preliminary data.</text>
</comment>